<dbReference type="InterPro" id="IPR002889">
    <property type="entry name" value="WSC_carb-bd"/>
</dbReference>
<reference evidence="3 4" key="1">
    <citation type="submission" date="2016-07" db="EMBL/GenBank/DDBJ databases">
        <title>Multiple horizontal gene transfer events from other fungi enriched the ability of initially mycotrophic Trichoderma (Ascomycota) to feed on dead plant biomass.</title>
        <authorList>
            <consortium name="DOE Joint Genome Institute"/>
            <person name="Aerts A."/>
            <person name="Atanasova L."/>
            <person name="Chenthamara K."/>
            <person name="Zhang J."/>
            <person name="Grujic M."/>
            <person name="Henrissat B."/>
            <person name="Kuo A."/>
            <person name="Salamov A."/>
            <person name="Lipzen A."/>
            <person name="Labutti K."/>
            <person name="Barry K."/>
            <person name="Miao Y."/>
            <person name="Rahimi M.J."/>
            <person name="Shen Q."/>
            <person name="Grigoriev I.V."/>
            <person name="Kubicek C.P."/>
            <person name="Druzhinina I.S."/>
        </authorList>
    </citation>
    <scope>NUCLEOTIDE SEQUENCE [LARGE SCALE GENOMIC DNA]</scope>
    <source>
        <strain evidence="3 4">ATCC 18648</strain>
    </source>
</reference>
<dbReference type="PROSITE" id="PS51212">
    <property type="entry name" value="WSC"/>
    <property type="match status" value="1"/>
</dbReference>
<feature type="region of interest" description="Disordered" evidence="1">
    <location>
        <begin position="404"/>
        <end position="448"/>
    </location>
</feature>
<dbReference type="SMART" id="SM00321">
    <property type="entry name" value="WSC"/>
    <property type="match status" value="1"/>
</dbReference>
<evidence type="ECO:0000313" key="3">
    <source>
        <dbReference type="EMBL" id="PTB77525.1"/>
    </source>
</evidence>
<gene>
    <name evidence="3" type="ORF">M440DRAFT_1462193</name>
</gene>
<dbReference type="Pfam" id="PF01822">
    <property type="entry name" value="WSC"/>
    <property type="match status" value="1"/>
</dbReference>
<feature type="compositionally biased region" description="Pro residues" evidence="1">
    <location>
        <begin position="404"/>
        <end position="422"/>
    </location>
</feature>
<dbReference type="EMBL" id="KZ679130">
    <property type="protein sequence ID" value="PTB77525.1"/>
    <property type="molecule type" value="Genomic_DNA"/>
</dbReference>
<proteinExistence type="predicted"/>
<evidence type="ECO:0000256" key="1">
    <source>
        <dbReference type="SAM" id="MobiDB-lite"/>
    </source>
</evidence>
<accession>A0A2T4C7K2</accession>
<evidence type="ECO:0000259" key="2">
    <source>
        <dbReference type="PROSITE" id="PS51212"/>
    </source>
</evidence>
<dbReference type="OrthoDB" id="2019572at2759"/>
<dbReference type="AlphaFoldDB" id="A0A2T4C7K2"/>
<evidence type="ECO:0000313" key="4">
    <source>
        <dbReference type="Proteomes" id="UP000240760"/>
    </source>
</evidence>
<sequence>MMMLCPTHPVSLISLFFNPRFLHPDSFSASTMHLPLIIAFGAKLALGHFSNSSDPWPQFHDDDDAAAATQPWVVGDFRFFGCAASSAGFPLFKKVAFTDFMNLDFCAAGCPGRYFGTSDTDCYCGDELDAETADKVDSDQCDTPCPGDGSQICGGHAASAWPAHEKQQSESVILSLYIRLGEDHHEHDQKQEDTCEDDEEEEHYHGGWHFTRPPTHQTYTSTITSTTTSTITSCSPDVQHCPVGNKVTQAVTVTTELCPAPEWSKKKITCYGDLCAPEEPCHDDDEQCQRQRVVCHGDSCHPEPCSDKDNDWHKLVVCDGNDSSSECHYRQCAGEECATKIVCYDGRCAKQKCWGDECRANLVCKGPECRHEACGQGEEDCHEHRVCDESGDCHARPPCSDPECPVPPPPSAAKPEVPPPAAAPTQQHGPAGHQTGYPQPAAPTNGYSLPRPTGVPVVAGSAKLGATLFGVLLSFVVFL</sequence>
<dbReference type="Proteomes" id="UP000240760">
    <property type="component" value="Unassembled WGS sequence"/>
</dbReference>
<organism evidence="3 4">
    <name type="scientific">Trichoderma longibrachiatum ATCC 18648</name>
    <dbReference type="NCBI Taxonomy" id="983965"/>
    <lineage>
        <taxon>Eukaryota</taxon>
        <taxon>Fungi</taxon>
        <taxon>Dikarya</taxon>
        <taxon>Ascomycota</taxon>
        <taxon>Pezizomycotina</taxon>
        <taxon>Sordariomycetes</taxon>
        <taxon>Hypocreomycetidae</taxon>
        <taxon>Hypocreales</taxon>
        <taxon>Hypocreaceae</taxon>
        <taxon>Trichoderma</taxon>
    </lineage>
</organism>
<feature type="domain" description="WSC" evidence="2">
    <location>
        <begin position="76"/>
        <end position="167"/>
    </location>
</feature>
<protein>
    <recommendedName>
        <fullName evidence="2">WSC domain-containing protein</fullName>
    </recommendedName>
</protein>
<keyword evidence="4" id="KW-1185">Reference proteome</keyword>
<name>A0A2T4C7K2_TRILO</name>
<dbReference type="STRING" id="983965.A0A2T4C7K2"/>